<evidence type="ECO:0000256" key="4">
    <source>
        <dbReference type="SAM" id="SignalP"/>
    </source>
</evidence>
<dbReference type="OrthoDB" id="3600104at2"/>
<feature type="signal peptide" evidence="4">
    <location>
        <begin position="1"/>
        <end position="23"/>
    </location>
</feature>
<dbReference type="SUPFAM" id="SSF53822">
    <property type="entry name" value="Periplasmic binding protein-like I"/>
    <property type="match status" value="1"/>
</dbReference>
<name>A0A1T4SGJ2_9HYPH</name>
<reference evidence="6 7" key="1">
    <citation type="submission" date="2017-02" db="EMBL/GenBank/DDBJ databases">
        <authorList>
            <person name="Peterson S.W."/>
        </authorList>
    </citation>
    <scope>NUCLEOTIDE SEQUENCE [LARGE SCALE GENOMIC DNA]</scope>
    <source>
        <strain evidence="6 7">USBA 369</strain>
    </source>
</reference>
<dbReference type="PANTHER" id="PTHR46847:SF2">
    <property type="entry name" value="ABC TRANSPORTER SUGAR-BINDING PROTEIN"/>
    <property type="match status" value="1"/>
</dbReference>
<protein>
    <submittedName>
        <fullName evidence="6">Monosaccharide ABC transporter substrate-binding protein, CUT2 family</fullName>
    </submittedName>
</protein>
<dbReference type="GO" id="GO:0030246">
    <property type="term" value="F:carbohydrate binding"/>
    <property type="evidence" value="ECO:0007669"/>
    <property type="project" value="UniProtKB-ARBA"/>
</dbReference>
<proteinExistence type="inferred from homology"/>
<comment type="similarity">
    <text evidence="2">Belongs to the bacterial solute-binding protein 2 family.</text>
</comment>
<evidence type="ECO:0000256" key="1">
    <source>
        <dbReference type="ARBA" id="ARBA00004196"/>
    </source>
</evidence>
<keyword evidence="7" id="KW-1185">Reference proteome</keyword>
<dbReference type="Gene3D" id="3.40.50.2300">
    <property type="match status" value="2"/>
</dbReference>
<evidence type="ECO:0000259" key="5">
    <source>
        <dbReference type="Pfam" id="PF13407"/>
    </source>
</evidence>
<dbReference type="RefSeq" id="WP_116002767.1">
    <property type="nucleotide sequence ID" value="NZ_FUXL01000010.1"/>
</dbReference>
<dbReference type="Proteomes" id="UP000190135">
    <property type="component" value="Unassembled WGS sequence"/>
</dbReference>
<accession>A0A1T4SGJ2</accession>
<dbReference type="STRING" id="1365950.SAMN05428963_110173"/>
<dbReference type="GO" id="GO:0030313">
    <property type="term" value="C:cell envelope"/>
    <property type="evidence" value="ECO:0007669"/>
    <property type="project" value="UniProtKB-SubCell"/>
</dbReference>
<evidence type="ECO:0000256" key="3">
    <source>
        <dbReference type="ARBA" id="ARBA00022729"/>
    </source>
</evidence>
<dbReference type="InterPro" id="IPR025997">
    <property type="entry name" value="SBP_2_dom"/>
</dbReference>
<evidence type="ECO:0000313" key="6">
    <source>
        <dbReference type="EMBL" id="SKA27283.1"/>
    </source>
</evidence>
<evidence type="ECO:0000313" key="7">
    <source>
        <dbReference type="Proteomes" id="UP000190135"/>
    </source>
</evidence>
<feature type="domain" description="Periplasmic binding protein" evidence="5">
    <location>
        <begin position="29"/>
        <end position="284"/>
    </location>
</feature>
<comment type="subcellular location">
    <subcellularLocation>
        <location evidence="1">Cell envelope</location>
    </subcellularLocation>
</comment>
<dbReference type="EMBL" id="FUXL01000010">
    <property type="protein sequence ID" value="SKA27283.1"/>
    <property type="molecule type" value="Genomic_DNA"/>
</dbReference>
<feature type="chain" id="PRO_5012865966" evidence="4">
    <location>
        <begin position="24"/>
        <end position="312"/>
    </location>
</feature>
<dbReference type="Pfam" id="PF13407">
    <property type="entry name" value="Peripla_BP_4"/>
    <property type="match status" value="1"/>
</dbReference>
<dbReference type="PANTHER" id="PTHR46847">
    <property type="entry name" value="D-ALLOSE-BINDING PERIPLASMIC PROTEIN-RELATED"/>
    <property type="match status" value="1"/>
</dbReference>
<sequence length="312" mass="32230">MHKLKLLAAAALAAASFSSGALADGPDRVGITVGTLGNPFFVPLVQGMKDAILKANPSAEITVVGADYELAKQSSQIDNFIAAGAKMIMLNAVDQVAIAPAVQRAKAAGIAVGAADVSAAGADVTVMTNNVQAGQIACQYLIDQLKGKGDVVIINGPPISSIQDRVTGCKKAFADAPGINVLSDNQDGKASREGGFAVMQGLLTRFPKIDGVFGANDPTAIGADLAAKQFNRDEMIITGVDGSPDLVAALKSGNTRIVGSASQDPYKMAYRATELTLGILKGEKPAKDTELLDTKLVTKDNVDSYVGWDAQR</sequence>
<keyword evidence="3 4" id="KW-0732">Signal</keyword>
<organism evidence="6 7">
    <name type="scientific">Consotaella salsifontis</name>
    <dbReference type="NCBI Taxonomy" id="1365950"/>
    <lineage>
        <taxon>Bacteria</taxon>
        <taxon>Pseudomonadati</taxon>
        <taxon>Pseudomonadota</taxon>
        <taxon>Alphaproteobacteria</taxon>
        <taxon>Hyphomicrobiales</taxon>
        <taxon>Aurantimonadaceae</taxon>
        <taxon>Consotaella</taxon>
    </lineage>
</organism>
<evidence type="ECO:0000256" key="2">
    <source>
        <dbReference type="ARBA" id="ARBA00007639"/>
    </source>
</evidence>
<dbReference type="CDD" id="cd06321">
    <property type="entry name" value="PBP1_ABC_sugar_binding-like"/>
    <property type="match status" value="1"/>
</dbReference>
<gene>
    <name evidence="6" type="ORF">SAMN05428963_110173</name>
</gene>
<dbReference type="InterPro" id="IPR028082">
    <property type="entry name" value="Peripla_BP_I"/>
</dbReference>
<dbReference type="AlphaFoldDB" id="A0A1T4SGJ2"/>